<feature type="domain" description="PepSY" evidence="2">
    <location>
        <begin position="5"/>
        <end position="80"/>
    </location>
</feature>
<dbReference type="Proteomes" id="UP000596083">
    <property type="component" value="Chromosome"/>
</dbReference>
<dbReference type="RefSeq" id="WP_200336948.1">
    <property type="nucleotide sequence ID" value="NZ_CP066786.1"/>
</dbReference>
<dbReference type="Pfam" id="PF13670">
    <property type="entry name" value="PepSY_2"/>
    <property type="match status" value="1"/>
</dbReference>
<feature type="signal peptide" evidence="1">
    <location>
        <begin position="1"/>
        <end position="20"/>
    </location>
</feature>
<accession>A0A7T7HLH5</accession>
<evidence type="ECO:0000256" key="1">
    <source>
        <dbReference type="SAM" id="SignalP"/>
    </source>
</evidence>
<sequence length="86" mass="8914">MKRIAILAALTLVSPLSAFAMPAVGDVVGTNPKDATAALEKAGCSVRAFEAEGGMIEAKCTDQSNKMWEIYIDPASGAVKKISGND</sequence>
<evidence type="ECO:0000259" key="2">
    <source>
        <dbReference type="Pfam" id="PF13670"/>
    </source>
</evidence>
<dbReference type="KEGG" id="mlut:JET14_04290"/>
<keyword evidence="1" id="KW-0732">Signal</keyword>
<reference evidence="3 4" key="1">
    <citation type="submission" date="2020-12" db="EMBL/GenBank/DDBJ databases">
        <authorList>
            <person name="Zheng R.K."/>
            <person name="Sun C.M."/>
        </authorList>
    </citation>
    <scope>NUCLEOTIDE SEQUENCE [LARGE SCALE GENOMIC DNA]</scope>
    <source>
        <strain evidence="3 4">ZRK001</strain>
    </source>
</reference>
<name>A0A7T7HLH5_9HYPH</name>
<protein>
    <submittedName>
        <fullName evidence="3">PepSY domain-containing protein</fullName>
    </submittedName>
</protein>
<evidence type="ECO:0000313" key="4">
    <source>
        <dbReference type="Proteomes" id="UP000596083"/>
    </source>
</evidence>
<dbReference type="EMBL" id="CP066786">
    <property type="protein sequence ID" value="QQM31396.1"/>
    <property type="molecule type" value="Genomic_DNA"/>
</dbReference>
<feature type="chain" id="PRO_5032558146" evidence="1">
    <location>
        <begin position="21"/>
        <end position="86"/>
    </location>
</feature>
<proteinExistence type="predicted"/>
<gene>
    <name evidence="3" type="ORF">JET14_04290</name>
</gene>
<evidence type="ECO:0000313" key="3">
    <source>
        <dbReference type="EMBL" id="QQM31396.1"/>
    </source>
</evidence>
<organism evidence="3 4">
    <name type="scientific">Martelella lutilitoris</name>
    <dbReference type="NCBI Taxonomy" id="2583532"/>
    <lineage>
        <taxon>Bacteria</taxon>
        <taxon>Pseudomonadati</taxon>
        <taxon>Pseudomonadota</taxon>
        <taxon>Alphaproteobacteria</taxon>
        <taxon>Hyphomicrobiales</taxon>
        <taxon>Aurantimonadaceae</taxon>
        <taxon>Martelella</taxon>
    </lineage>
</organism>
<dbReference type="InterPro" id="IPR025711">
    <property type="entry name" value="PepSY"/>
</dbReference>
<dbReference type="AlphaFoldDB" id="A0A7T7HLH5"/>